<comment type="similarity">
    <text evidence="15 18">Belongs to the ABC transporter superfamily. UvrA family.</text>
</comment>
<gene>
    <name evidence="18 20" type="primary">uvrA</name>
    <name evidence="20" type="ORF">E1202_19995</name>
</gene>
<dbReference type="PROSITE" id="PS50893">
    <property type="entry name" value="ABC_TRANSPORTER_2"/>
    <property type="match status" value="1"/>
</dbReference>
<organism evidence="20 21">
    <name type="scientific">Saccharopolyspora karakumensis</name>
    <dbReference type="NCBI Taxonomy" id="2530386"/>
    <lineage>
        <taxon>Bacteria</taxon>
        <taxon>Bacillati</taxon>
        <taxon>Actinomycetota</taxon>
        <taxon>Actinomycetes</taxon>
        <taxon>Pseudonocardiales</taxon>
        <taxon>Pseudonocardiaceae</taxon>
        <taxon>Saccharopolyspora</taxon>
    </lineage>
</organism>
<reference evidence="20 21" key="1">
    <citation type="submission" date="2019-03" db="EMBL/GenBank/DDBJ databases">
        <title>Draft genome sequences of novel Actinobacteria.</title>
        <authorList>
            <person name="Sahin N."/>
            <person name="Ay H."/>
            <person name="Saygin H."/>
        </authorList>
    </citation>
    <scope>NUCLEOTIDE SEQUENCE [LARGE SCALE GENOMIC DNA]</scope>
    <source>
        <strain evidence="20 21">5K548</strain>
    </source>
</reference>
<evidence type="ECO:0000256" key="13">
    <source>
        <dbReference type="ARBA" id="ARBA00023204"/>
    </source>
</evidence>
<dbReference type="NCBIfam" id="TIGR00630">
    <property type="entry name" value="uvra"/>
    <property type="match status" value="1"/>
</dbReference>
<evidence type="ECO:0000256" key="14">
    <source>
        <dbReference type="ARBA" id="ARBA00023236"/>
    </source>
</evidence>
<comment type="caution">
    <text evidence="18">Lacks conserved residue(s) required for the propagation of feature annotation.</text>
</comment>
<dbReference type="GO" id="GO:0003677">
    <property type="term" value="F:DNA binding"/>
    <property type="evidence" value="ECO:0007669"/>
    <property type="project" value="UniProtKB-UniRule"/>
</dbReference>
<dbReference type="HAMAP" id="MF_00205">
    <property type="entry name" value="UvrA"/>
    <property type="match status" value="1"/>
</dbReference>
<dbReference type="FunFam" id="1.20.1580.10:FF:000002">
    <property type="entry name" value="UvrABC system protein A"/>
    <property type="match status" value="1"/>
</dbReference>
<comment type="caution">
    <text evidence="20">The sequence shown here is derived from an EMBL/GenBank/DDBJ whole genome shotgun (WGS) entry which is preliminary data.</text>
</comment>
<keyword evidence="12 18" id="KW-0238">DNA-binding</keyword>
<dbReference type="InterPro" id="IPR041552">
    <property type="entry name" value="UvrA_DNA-bd"/>
</dbReference>
<protein>
    <recommendedName>
        <fullName evidence="16 18">UvrABC system protein A</fullName>
        <shortName evidence="18">UvrA protein</shortName>
    </recommendedName>
    <alternativeName>
        <fullName evidence="17 18">Excinuclease ABC subunit A</fullName>
    </alternativeName>
</protein>
<evidence type="ECO:0000256" key="6">
    <source>
        <dbReference type="ARBA" id="ARBA00022763"/>
    </source>
</evidence>
<evidence type="ECO:0000256" key="1">
    <source>
        <dbReference type="ARBA" id="ARBA00004496"/>
    </source>
</evidence>
<dbReference type="GO" id="GO:0006289">
    <property type="term" value="P:nucleotide-excision repair"/>
    <property type="evidence" value="ECO:0007669"/>
    <property type="project" value="UniProtKB-UniRule"/>
</dbReference>
<name>A0A4R5BK01_9PSEU</name>
<sequence length="950" mass="104463">MADRLVVRGAREHNLRGIDLDLPRDSLIVFTGLSGSGKSSLAFDTIFAEGQRRYVESLSAYARQFLGQMDKPDVDFIEGLSPAVSIDQKSTSRNPRSTVGTITEVYDYLRLLYARAGKAHCPTCGEAISKQTPQQIVDQVLEMPERAKFQVLAPVVRGRKGEYVDLFEQLRSSGYARARVDGVVHPLDEPPKLKKQEKHDIAVVIDRLTVKPSAKQRLTDSVETALRLADGLVLVEFIDLDESDPARERKFSENLACPNGHALGVDELEPRSFSFNSPYGACPECAGLGIRKEVDPELVVPDEDLSLGDGAIAPWAGGHTAEYFSRLLTSLSEAIGFRMDTPWRQLPTKVKKAVLHGTDDQVHVRYRNRYGRTRSYYASYEGVIPFLERRLEQTESDYAREKYEGYMRDVPCPACDGTRLKPEILAVTMENEHDELSIADVSALSVADCAEFLNALVLGPREQMIAGAVLKEIQARLGFLLDVGLDYLSLDRAAGTLSGGEAQRIRLATQIGSGLVGVLYVLDEPSIGLHQRDNHRLLETLSRLRDLGNTLIVVEHDEDTVRSADWVVDIGPGAGEHGGKVVHSGPYKELLKNKESLTGAYLARRKEIPVPTERRVPDRKRQLTVVGAREHNLRKIDVSFPLGLLTAVTGVSGSGKSTLVNDILASVLANKLNGARQVPGRHTRVKGLEHVDKLVQVDQSPIGRTPRSNAATYTGVFDHIRKLFAATTEAKVRGYQPGRFSFNIKGGRCESCAGDGTLKIEMNFLPDVYVPCEVCKGARYNRETLEVHYKGKTIAEVLDMPIEQAAEFFEPINAIHRHLKTLVDVGLGYVRLGQPAPTLSGGEAQRVKLASELQKRSTGKTVYILDEPTTGLHFEDIRKLLGVINGLVDKGNTVIVIEHNLDVVKTADWILDMGPEGGNGGGLLLAEGMPEDIAEIEDSHTGRFLAEVLG</sequence>
<dbReference type="PROSITE" id="PS00211">
    <property type="entry name" value="ABC_TRANSPORTER_1"/>
    <property type="match status" value="2"/>
</dbReference>
<evidence type="ECO:0000256" key="7">
    <source>
        <dbReference type="ARBA" id="ARBA00022769"/>
    </source>
</evidence>
<feature type="domain" description="ABC transporter" evidence="19">
    <location>
        <begin position="618"/>
        <end position="946"/>
    </location>
</feature>
<evidence type="ECO:0000256" key="16">
    <source>
        <dbReference type="ARBA" id="ARBA00039316"/>
    </source>
</evidence>
<dbReference type="Gene3D" id="1.10.8.280">
    <property type="entry name" value="ABC transporter ATPase domain-like"/>
    <property type="match status" value="1"/>
</dbReference>
<accession>A0A4R5BK01</accession>
<dbReference type="Pfam" id="PF17760">
    <property type="entry name" value="UvrA_inter"/>
    <property type="match status" value="1"/>
</dbReference>
<dbReference type="EMBL" id="SMLA01000032">
    <property type="protein sequence ID" value="TDD85989.1"/>
    <property type="molecule type" value="Genomic_DNA"/>
</dbReference>
<keyword evidence="14 18" id="KW-0742">SOS response</keyword>
<dbReference type="GO" id="GO:0009432">
    <property type="term" value="P:SOS response"/>
    <property type="evidence" value="ECO:0007669"/>
    <property type="project" value="UniProtKB-UniRule"/>
</dbReference>
<dbReference type="InterPro" id="IPR013815">
    <property type="entry name" value="ATP_grasp_subdomain_1"/>
</dbReference>
<evidence type="ECO:0000256" key="8">
    <source>
        <dbReference type="ARBA" id="ARBA00022771"/>
    </source>
</evidence>
<keyword evidence="8 18" id="KW-0863">Zinc-finger</keyword>
<comment type="function">
    <text evidence="18">The UvrABC repair system catalyzes the recognition and processing of DNA lesions. UvrA is an ATPase and a DNA-binding protein. A damage recognition complex composed of 2 UvrA and 2 UvrB subunits scans DNA for abnormalities. When the presence of a lesion has been verified by UvrB, the UvrA molecules dissociate.</text>
</comment>
<dbReference type="InterPro" id="IPR027417">
    <property type="entry name" value="P-loop_NTPase"/>
</dbReference>
<dbReference type="InterPro" id="IPR041102">
    <property type="entry name" value="UvrA_inter"/>
</dbReference>
<dbReference type="CDD" id="cd03270">
    <property type="entry name" value="ABC_UvrA_I"/>
    <property type="match status" value="1"/>
</dbReference>
<feature type="zinc finger region" description="C4-type" evidence="18">
    <location>
        <begin position="749"/>
        <end position="775"/>
    </location>
</feature>
<dbReference type="NCBIfam" id="NF001503">
    <property type="entry name" value="PRK00349.1"/>
    <property type="match status" value="1"/>
</dbReference>
<dbReference type="Gene3D" id="3.30.1490.20">
    <property type="entry name" value="ATP-grasp fold, A domain"/>
    <property type="match status" value="1"/>
</dbReference>
<evidence type="ECO:0000256" key="17">
    <source>
        <dbReference type="ARBA" id="ARBA00042156"/>
    </source>
</evidence>
<evidence type="ECO:0000256" key="5">
    <source>
        <dbReference type="ARBA" id="ARBA00022741"/>
    </source>
</evidence>
<evidence type="ECO:0000256" key="18">
    <source>
        <dbReference type="HAMAP-Rule" id="MF_00205"/>
    </source>
</evidence>
<dbReference type="PANTHER" id="PTHR43152">
    <property type="entry name" value="UVRABC SYSTEM PROTEIN A"/>
    <property type="match status" value="1"/>
</dbReference>
<evidence type="ECO:0000256" key="3">
    <source>
        <dbReference type="ARBA" id="ARBA00022723"/>
    </source>
</evidence>
<evidence type="ECO:0000256" key="15">
    <source>
        <dbReference type="ARBA" id="ARBA00038000"/>
    </source>
</evidence>
<dbReference type="GO" id="GO:0008270">
    <property type="term" value="F:zinc ion binding"/>
    <property type="evidence" value="ECO:0007669"/>
    <property type="project" value="UniProtKB-UniRule"/>
</dbReference>
<evidence type="ECO:0000256" key="4">
    <source>
        <dbReference type="ARBA" id="ARBA00022737"/>
    </source>
</evidence>
<keyword evidence="10 18" id="KW-0067">ATP-binding</keyword>
<dbReference type="Gene3D" id="1.20.1580.10">
    <property type="entry name" value="ABC transporter ATPase like domain"/>
    <property type="match status" value="2"/>
</dbReference>
<dbReference type="InterPro" id="IPR003439">
    <property type="entry name" value="ABC_transporter-like_ATP-bd"/>
</dbReference>
<dbReference type="FunFam" id="1.20.1580.10:FF:000001">
    <property type="entry name" value="UvrABC system protein A"/>
    <property type="match status" value="2"/>
</dbReference>
<keyword evidence="9 18" id="KW-0862">Zinc</keyword>
<keyword evidence="11 18" id="KW-0267">Excision nuclease</keyword>
<dbReference type="GO" id="GO:0005737">
    <property type="term" value="C:cytoplasm"/>
    <property type="evidence" value="ECO:0007669"/>
    <property type="project" value="UniProtKB-SubCell"/>
</dbReference>
<evidence type="ECO:0000256" key="12">
    <source>
        <dbReference type="ARBA" id="ARBA00023125"/>
    </source>
</evidence>
<evidence type="ECO:0000256" key="11">
    <source>
        <dbReference type="ARBA" id="ARBA00022881"/>
    </source>
</evidence>
<comment type="subcellular location">
    <subcellularLocation>
        <location evidence="1 18">Cytoplasm</location>
    </subcellularLocation>
</comment>
<evidence type="ECO:0000256" key="9">
    <source>
        <dbReference type="ARBA" id="ARBA00022833"/>
    </source>
</evidence>
<keyword evidence="4 18" id="KW-0677">Repeat</keyword>
<evidence type="ECO:0000256" key="2">
    <source>
        <dbReference type="ARBA" id="ARBA00022490"/>
    </source>
</evidence>
<dbReference type="InterPro" id="IPR017871">
    <property type="entry name" value="ABC_transporter-like_CS"/>
</dbReference>
<dbReference type="Gene3D" id="3.40.50.300">
    <property type="entry name" value="P-loop containing nucleotide triphosphate hydrolases"/>
    <property type="match status" value="2"/>
</dbReference>
<dbReference type="CDD" id="cd03271">
    <property type="entry name" value="ABC_UvrA_II"/>
    <property type="match status" value="1"/>
</dbReference>
<evidence type="ECO:0000313" key="21">
    <source>
        <dbReference type="Proteomes" id="UP000294723"/>
    </source>
</evidence>
<evidence type="ECO:0000259" key="19">
    <source>
        <dbReference type="PROSITE" id="PS50893"/>
    </source>
</evidence>
<comment type="subunit">
    <text evidence="18">Forms a heterotetramer with UvrB during the search for lesions.</text>
</comment>
<keyword evidence="3 18" id="KW-0479">Metal-binding</keyword>
<keyword evidence="2 18" id="KW-0963">Cytoplasm</keyword>
<keyword evidence="21" id="KW-1185">Reference proteome</keyword>
<dbReference type="Pfam" id="PF17755">
    <property type="entry name" value="UvrA_DNA-bind"/>
    <property type="match status" value="1"/>
</dbReference>
<dbReference type="GO" id="GO:0009380">
    <property type="term" value="C:excinuclease repair complex"/>
    <property type="evidence" value="ECO:0007669"/>
    <property type="project" value="InterPro"/>
</dbReference>
<proteinExistence type="inferred from homology"/>
<dbReference type="RefSeq" id="WP_132684678.1">
    <property type="nucleotide sequence ID" value="NZ_SMLA01000032.1"/>
</dbReference>
<dbReference type="PANTHER" id="PTHR43152:SF3">
    <property type="entry name" value="UVRABC SYSTEM PROTEIN A"/>
    <property type="match status" value="1"/>
</dbReference>
<keyword evidence="5 18" id="KW-0547">Nucleotide-binding</keyword>
<dbReference type="SUPFAM" id="SSF52540">
    <property type="entry name" value="P-loop containing nucleoside triphosphate hydrolases"/>
    <property type="match status" value="2"/>
</dbReference>
<dbReference type="GO" id="GO:0005524">
    <property type="term" value="F:ATP binding"/>
    <property type="evidence" value="ECO:0007669"/>
    <property type="project" value="UniProtKB-UniRule"/>
</dbReference>
<dbReference type="Proteomes" id="UP000294723">
    <property type="component" value="Unassembled WGS sequence"/>
</dbReference>
<dbReference type="AlphaFoldDB" id="A0A4R5BK01"/>
<feature type="binding site" evidence="18">
    <location>
        <begin position="650"/>
        <end position="657"/>
    </location>
    <ligand>
        <name>ATP</name>
        <dbReference type="ChEBI" id="CHEBI:30616"/>
    </ligand>
</feature>
<dbReference type="InterPro" id="IPR004602">
    <property type="entry name" value="UvrA"/>
</dbReference>
<feature type="binding site" evidence="18">
    <location>
        <begin position="32"/>
        <end position="39"/>
    </location>
    <ligand>
        <name>ATP</name>
        <dbReference type="ChEBI" id="CHEBI:30616"/>
    </ligand>
</feature>
<dbReference type="GO" id="GO:0016887">
    <property type="term" value="F:ATP hydrolysis activity"/>
    <property type="evidence" value="ECO:0007669"/>
    <property type="project" value="InterPro"/>
</dbReference>
<evidence type="ECO:0000313" key="20">
    <source>
        <dbReference type="EMBL" id="TDD85989.1"/>
    </source>
</evidence>
<evidence type="ECO:0000256" key="10">
    <source>
        <dbReference type="ARBA" id="ARBA00022840"/>
    </source>
</evidence>
<keyword evidence="13 18" id="KW-0234">DNA repair</keyword>
<keyword evidence="6 18" id="KW-0227">DNA damage</keyword>
<keyword evidence="7 18" id="KW-0228">DNA excision</keyword>
<dbReference type="GO" id="GO:0009381">
    <property type="term" value="F:excinuclease ABC activity"/>
    <property type="evidence" value="ECO:0007669"/>
    <property type="project" value="UniProtKB-UniRule"/>
</dbReference>